<dbReference type="PANTHER" id="PTHR33112">
    <property type="entry name" value="DOMAIN PROTEIN, PUTATIVE-RELATED"/>
    <property type="match status" value="1"/>
</dbReference>
<dbReference type="EMBL" id="BSYB01000134">
    <property type="protein sequence ID" value="GMG55444.1"/>
    <property type="molecule type" value="Genomic_DNA"/>
</dbReference>
<reference evidence="2" key="1">
    <citation type="submission" date="2023-04" db="EMBL/GenBank/DDBJ databases">
        <title>Aspergillus oryzae var. brunneus NBRC 4377.</title>
        <authorList>
            <person name="Ichikawa N."/>
            <person name="Sato H."/>
            <person name="Tonouchi N."/>
        </authorList>
    </citation>
    <scope>NUCLEOTIDE SEQUENCE</scope>
    <source>
        <strain evidence="2">NBRC 4377</strain>
    </source>
</reference>
<keyword evidence="3" id="KW-1185">Reference proteome</keyword>
<evidence type="ECO:0000259" key="1">
    <source>
        <dbReference type="Pfam" id="PF06985"/>
    </source>
</evidence>
<name>A0ABQ6LKC2_ASPOZ</name>
<feature type="domain" description="Heterokaryon incompatibility" evidence="1">
    <location>
        <begin position="37"/>
        <end position="151"/>
    </location>
</feature>
<protein>
    <submittedName>
        <fullName evidence="2">Unnamed protein product</fullName>
    </submittedName>
</protein>
<sequence>MRYRRQVVPKRVIFVGTDHSDQLQLQESAHITQPIDYITLSHCWGNPTDEEMEQFRTTPRNYQKRLEGFSYHSLPKVFQDAITVTRELNKQYLWIDALCIIQDDQKDWEEEGARMDKVFASAYCTIASSSASGWNDGFLNRTQDFSQSEGVSSDQKIINDFYLITDYSRRDLTFPKKDKVVAFSGIAERIKNALSTEVRYGVFRCFLPRLLLWKRAGMENDRISYDDDRVPSWSWMLYNGKIDFLTKSYLQVPRNQSLSFDNSGRGINIEVQQFEGCYTRERDGGHIIFSGAEEVGFLYFDMDSAAEVEPRNCVVIGVDQDDGNNDLNKEYYVLAVRKLSGEEEYERLGVGRVQARYVSKGSSSGKLL</sequence>
<dbReference type="Proteomes" id="UP001165189">
    <property type="component" value="Unassembled WGS sequence"/>
</dbReference>
<comment type="caution">
    <text evidence="2">The sequence shown here is derived from an EMBL/GenBank/DDBJ whole genome shotgun (WGS) entry which is preliminary data.</text>
</comment>
<dbReference type="Pfam" id="PF06985">
    <property type="entry name" value="HET"/>
    <property type="match status" value="1"/>
</dbReference>
<evidence type="ECO:0000313" key="3">
    <source>
        <dbReference type="Proteomes" id="UP001165189"/>
    </source>
</evidence>
<gene>
    <name evidence="2" type="ORF">Aory05_001359600</name>
</gene>
<accession>A0ABQ6LKC2</accession>
<evidence type="ECO:0000313" key="2">
    <source>
        <dbReference type="EMBL" id="GMG55444.1"/>
    </source>
</evidence>
<dbReference type="InterPro" id="IPR010730">
    <property type="entry name" value="HET"/>
</dbReference>
<organism evidence="2 3">
    <name type="scientific">Aspergillus oryzae var. brunneus</name>
    <dbReference type="NCBI Taxonomy" id="332754"/>
    <lineage>
        <taxon>Eukaryota</taxon>
        <taxon>Fungi</taxon>
        <taxon>Dikarya</taxon>
        <taxon>Ascomycota</taxon>
        <taxon>Pezizomycotina</taxon>
        <taxon>Eurotiomycetes</taxon>
        <taxon>Eurotiomycetidae</taxon>
        <taxon>Eurotiales</taxon>
        <taxon>Aspergillaceae</taxon>
        <taxon>Aspergillus</taxon>
        <taxon>Aspergillus subgen. Circumdati</taxon>
    </lineage>
</organism>
<dbReference type="PANTHER" id="PTHR33112:SF10">
    <property type="entry name" value="TOL"/>
    <property type="match status" value="1"/>
</dbReference>
<proteinExistence type="predicted"/>